<proteinExistence type="inferred from homology"/>
<dbReference type="InterPro" id="IPR038135">
    <property type="entry name" value="Methylthiotransferase_N_sf"/>
</dbReference>
<organism evidence="13 14">
    <name type="scientific">Vibrio gallaecicus</name>
    <dbReference type="NCBI Taxonomy" id="552386"/>
    <lineage>
        <taxon>Bacteria</taxon>
        <taxon>Pseudomonadati</taxon>
        <taxon>Pseudomonadota</taxon>
        <taxon>Gammaproteobacteria</taxon>
        <taxon>Vibrionales</taxon>
        <taxon>Vibrionaceae</taxon>
        <taxon>Vibrio</taxon>
    </lineage>
</organism>
<comment type="catalytic activity">
    <reaction evidence="9">
        <text>N(6)-dimethylallyladenosine(37) in tRNA + (sulfur carrier)-SH + AH2 + 2 S-adenosyl-L-methionine = 2-methylsulfanyl-N(6)-dimethylallyladenosine(37) in tRNA + (sulfur carrier)-H + 5'-deoxyadenosine + L-methionine + A + S-adenosyl-L-homocysteine + 2 H(+)</text>
        <dbReference type="Rhea" id="RHEA:37067"/>
        <dbReference type="Rhea" id="RHEA-COMP:10375"/>
        <dbReference type="Rhea" id="RHEA-COMP:10376"/>
        <dbReference type="Rhea" id="RHEA-COMP:14737"/>
        <dbReference type="Rhea" id="RHEA-COMP:14739"/>
        <dbReference type="ChEBI" id="CHEBI:13193"/>
        <dbReference type="ChEBI" id="CHEBI:15378"/>
        <dbReference type="ChEBI" id="CHEBI:17319"/>
        <dbReference type="ChEBI" id="CHEBI:17499"/>
        <dbReference type="ChEBI" id="CHEBI:29917"/>
        <dbReference type="ChEBI" id="CHEBI:57844"/>
        <dbReference type="ChEBI" id="CHEBI:57856"/>
        <dbReference type="ChEBI" id="CHEBI:59789"/>
        <dbReference type="ChEBI" id="CHEBI:64428"/>
        <dbReference type="ChEBI" id="CHEBI:74415"/>
        <dbReference type="ChEBI" id="CHEBI:74417"/>
        <dbReference type="EC" id="2.8.4.3"/>
    </reaction>
</comment>
<dbReference type="SFLD" id="SFLDG01082">
    <property type="entry name" value="B12-binding_domain_containing"/>
    <property type="match status" value="1"/>
</dbReference>
<evidence type="ECO:0000256" key="4">
    <source>
        <dbReference type="ARBA" id="ARBA00022691"/>
    </source>
</evidence>
<comment type="cofactor">
    <cofactor evidence="9">
        <name>[4Fe-4S] cluster</name>
        <dbReference type="ChEBI" id="CHEBI:49883"/>
    </cofactor>
    <text evidence="9">Binds 2 [4Fe-4S] clusters. One cluster is coordinated with 3 cysteines and an exchangeable S-adenosyl-L-methionine.</text>
</comment>
<comment type="caution">
    <text evidence="13">The sequence shown here is derived from an EMBL/GenBank/DDBJ whole genome shotgun (WGS) entry which is preliminary data.</text>
</comment>
<dbReference type="Pfam" id="PF00919">
    <property type="entry name" value="UPF0004"/>
    <property type="match status" value="1"/>
</dbReference>
<evidence type="ECO:0000313" key="14">
    <source>
        <dbReference type="Proteomes" id="UP001570417"/>
    </source>
</evidence>
<dbReference type="CDD" id="cd01335">
    <property type="entry name" value="Radical_SAM"/>
    <property type="match status" value="1"/>
</dbReference>
<evidence type="ECO:0000256" key="1">
    <source>
        <dbReference type="ARBA" id="ARBA00003234"/>
    </source>
</evidence>
<dbReference type="SFLD" id="SFLDG01061">
    <property type="entry name" value="methylthiotransferase"/>
    <property type="match status" value="1"/>
</dbReference>
<evidence type="ECO:0000259" key="10">
    <source>
        <dbReference type="PROSITE" id="PS50926"/>
    </source>
</evidence>
<feature type="binding site" evidence="9">
    <location>
        <position position="49"/>
    </location>
    <ligand>
        <name>[4Fe-4S] cluster</name>
        <dbReference type="ChEBI" id="CHEBI:49883"/>
        <label>1</label>
    </ligand>
</feature>
<keyword evidence="4 9" id="KW-0949">S-adenosyl-L-methionine</keyword>
<dbReference type="SFLD" id="SFLDS00029">
    <property type="entry name" value="Radical_SAM"/>
    <property type="match status" value="1"/>
</dbReference>
<dbReference type="PROSITE" id="PS51918">
    <property type="entry name" value="RADICAL_SAM"/>
    <property type="match status" value="1"/>
</dbReference>
<sequence>MSKKLLIKTWGCQMNEYDSSKMADLLNAANGYELTEVPEEADVLLLNTCSIREKAQEKVFHQLGRWKTLKDKKEGVVIGVGGCVATQEGDHIRQRAPYVDVIFGPQTLHRLPEMIKSSLSNEKPVMDISFPEIEKFDNLPEPKADGATAFVSIMEGCSKYCTYCVVPYTRGEEVSRPMDDVLFEVAQLAEQGVREVNLLGQNVNAYRGPTHEGDICTFAELLRLVASIDGIDRIRFTTSHPLEFGDDIIEVYKDTPELVSFLHLPVQSGSDRILTMMKRPHTAIEYKSIIRKLRKARPGIQISSDFIVGFPGESKQDFQDTMKLIKEVDFDMSFSFVFSPRPGTPAADYPCDVPAQEKKDRLWELQQTVNTQAMRFSRLMLDTEQRILVEGPSRKNLMELRGRTENSRVVNFEGSADLIGQFVDVKITEVYTNSLRGELVRTEKDMGLRVVMTPAEMMEKTKREDELGVATFTP</sequence>
<dbReference type="EC" id="2.8.4.3" evidence="8 9"/>
<dbReference type="SFLD" id="SFLDF00273">
    <property type="entry name" value="(dimethylallyl)adenosine_tRNA"/>
    <property type="match status" value="1"/>
</dbReference>
<dbReference type="EMBL" id="JBFRUW010000039">
    <property type="protein sequence ID" value="MFA0568828.1"/>
    <property type="molecule type" value="Genomic_DNA"/>
</dbReference>
<evidence type="ECO:0000256" key="2">
    <source>
        <dbReference type="ARBA" id="ARBA00022485"/>
    </source>
</evidence>
<dbReference type="InterPro" id="IPR007197">
    <property type="entry name" value="rSAM"/>
</dbReference>
<comment type="subcellular location">
    <subcellularLocation>
        <location evidence="9">Cytoplasm</location>
    </subcellularLocation>
</comment>
<dbReference type="InterPro" id="IPR005839">
    <property type="entry name" value="Methylthiotransferase"/>
</dbReference>
<dbReference type="NCBIfam" id="TIGR01574">
    <property type="entry name" value="miaB-methiolase"/>
    <property type="match status" value="1"/>
</dbReference>
<dbReference type="InterPro" id="IPR058240">
    <property type="entry name" value="rSAM_sf"/>
</dbReference>
<evidence type="ECO:0000256" key="3">
    <source>
        <dbReference type="ARBA" id="ARBA00022679"/>
    </source>
</evidence>
<accession>A0ABV4NBU9</accession>
<keyword evidence="7 9" id="KW-0411">Iron-sulfur</keyword>
<dbReference type="InterPro" id="IPR023404">
    <property type="entry name" value="rSAM_horseshoe"/>
</dbReference>
<dbReference type="SMART" id="SM00729">
    <property type="entry name" value="Elp3"/>
    <property type="match status" value="1"/>
</dbReference>
<dbReference type="InterPro" id="IPR013848">
    <property type="entry name" value="Methylthiotransferase_N"/>
</dbReference>
<feature type="binding site" evidence="9">
    <location>
        <position position="161"/>
    </location>
    <ligand>
        <name>[4Fe-4S] cluster</name>
        <dbReference type="ChEBI" id="CHEBI:49883"/>
        <label>2</label>
        <note>4Fe-4S-S-AdoMet</note>
    </ligand>
</feature>
<keyword evidence="2 9" id="KW-0004">4Fe-4S</keyword>
<dbReference type="Gene3D" id="3.40.50.12160">
    <property type="entry name" value="Methylthiotransferase, N-terminal domain"/>
    <property type="match status" value="1"/>
</dbReference>
<dbReference type="Gene3D" id="3.80.30.20">
    <property type="entry name" value="tm_1862 like domain"/>
    <property type="match status" value="1"/>
</dbReference>
<dbReference type="SUPFAM" id="SSF102114">
    <property type="entry name" value="Radical SAM enzymes"/>
    <property type="match status" value="1"/>
</dbReference>
<dbReference type="PROSITE" id="PS01278">
    <property type="entry name" value="MTTASE_RADICAL"/>
    <property type="match status" value="1"/>
</dbReference>
<dbReference type="InterPro" id="IPR002792">
    <property type="entry name" value="TRAM_dom"/>
</dbReference>
<protein>
    <recommendedName>
        <fullName evidence="8 9">tRNA-2-methylthio-N(6)-dimethylallyladenosine synthase</fullName>
        <ecNumber evidence="8 9">2.8.4.3</ecNumber>
    </recommendedName>
    <alternativeName>
        <fullName evidence="9">(Dimethylallyl)adenosine tRNA methylthiotransferase MiaB</fullName>
    </alternativeName>
    <alternativeName>
        <fullName evidence="9">tRNA-i(6)A37 methylthiotransferase</fullName>
    </alternativeName>
</protein>
<keyword evidence="6 9" id="KW-0408">Iron</keyword>
<dbReference type="PANTHER" id="PTHR43020">
    <property type="entry name" value="CDK5 REGULATORY SUBUNIT-ASSOCIATED PROTEIN 1"/>
    <property type="match status" value="1"/>
</dbReference>
<feature type="domain" description="TRAM" evidence="10">
    <location>
        <begin position="378"/>
        <end position="441"/>
    </location>
</feature>
<evidence type="ECO:0000259" key="12">
    <source>
        <dbReference type="PROSITE" id="PS51918"/>
    </source>
</evidence>
<evidence type="ECO:0000256" key="5">
    <source>
        <dbReference type="ARBA" id="ARBA00022723"/>
    </source>
</evidence>
<feature type="binding site" evidence="9">
    <location>
        <position position="157"/>
    </location>
    <ligand>
        <name>[4Fe-4S] cluster</name>
        <dbReference type="ChEBI" id="CHEBI:49883"/>
        <label>2</label>
        <note>4Fe-4S-S-AdoMet</note>
    </ligand>
</feature>
<comment type="subunit">
    <text evidence="9">Monomer.</text>
</comment>
<evidence type="ECO:0000256" key="9">
    <source>
        <dbReference type="HAMAP-Rule" id="MF_01864"/>
    </source>
</evidence>
<dbReference type="HAMAP" id="MF_01864">
    <property type="entry name" value="tRNA_metthiotr_MiaB"/>
    <property type="match status" value="1"/>
</dbReference>
<evidence type="ECO:0000313" key="13">
    <source>
        <dbReference type="EMBL" id="MFA0568828.1"/>
    </source>
</evidence>
<feature type="binding site" evidence="9">
    <location>
        <position position="164"/>
    </location>
    <ligand>
        <name>[4Fe-4S] cluster</name>
        <dbReference type="ChEBI" id="CHEBI:49883"/>
        <label>2</label>
        <note>4Fe-4S-S-AdoMet</note>
    </ligand>
</feature>
<feature type="domain" description="MTTase N-terminal" evidence="11">
    <location>
        <begin position="3"/>
        <end position="120"/>
    </location>
</feature>
<dbReference type="RefSeq" id="WP_137374865.1">
    <property type="nucleotide sequence ID" value="NZ_AP025490.1"/>
</dbReference>
<feature type="domain" description="Radical SAM core" evidence="12">
    <location>
        <begin position="143"/>
        <end position="375"/>
    </location>
</feature>
<feature type="binding site" evidence="9">
    <location>
        <position position="83"/>
    </location>
    <ligand>
        <name>[4Fe-4S] cluster</name>
        <dbReference type="ChEBI" id="CHEBI:49883"/>
        <label>1</label>
    </ligand>
</feature>
<gene>
    <name evidence="9 13" type="primary">miaB</name>
    <name evidence="13" type="ORF">AB4566_11125</name>
</gene>
<comment type="function">
    <text evidence="1 9">Catalyzes the methylthiolation of N6-(dimethylallyl)adenosine (i(6)A), leading to the formation of 2-methylthio-N6-(dimethylallyl)adenosine (ms(2)i(6)A) at position 37 in tRNAs that read codons beginning with uridine.</text>
</comment>
<reference evidence="13 14" key="1">
    <citation type="journal article" date="2024" name="ISME J.">
        <title>Tailless and filamentous prophages are predominant in marine Vibrio.</title>
        <authorList>
            <person name="Steensen K."/>
            <person name="Seneca J."/>
            <person name="Bartlau N."/>
            <person name="Yu X.A."/>
            <person name="Hussain F.A."/>
            <person name="Polz M.F."/>
        </authorList>
    </citation>
    <scope>NUCLEOTIDE SEQUENCE [LARGE SCALE GENOMIC DNA]</scope>
    <source>
        <strain evidence="13 14">10N.222.51.A1</strain>
    </source>
</reference>
<dbReference type="InterPro" id="IPR020612">
    <property type="entry name" value="Methylthiotransferase_CS"/>
</dbReference>
<dbReference type="GO" id="GO:0035597">
    <property type="term" value="F:tRNA-2-methylthio-N(6)-dimethylallyladenosine(37) synthase activity"/>
    <property type="evidence" value="ECO:0007669"/>
    <property type="project" value="UniProtKB-EC"/>
</dbReference>
<keyword evidence="5 9" id="KW-0479">Metal-binding</keyword>
<keyword evidence="9" id="KW-0963">Cytoplasm</keyword>
<keyword evidence="9" id="KW-0819">tRNA processing</keyword>
<evidence type="ECO:0000256" key="7">
    <source>
        <dbReference type="ARBA" id="ARBA00023014"/>
    </source>
</evidence>
<evidence type="ECO:0000256" key="6">
    <source>
        <dbReference type="ARBA" id="ARBA00023004"/>
    </source>
</evidence>
<feature type="binding site" evidence="9">
    <location>
        <position position="12"/>
    </location>
    <ligand>
        <name>[4Fe-4S] cluster</name>
        <dbReference type="ChEBI" id="CHEBI:49883"/>
        <label>1</label>
    </ligand>
</feature>
<dbReference type="InterPro" id="IPR006638">
    <property type="entry name" value="Elp3/MiaA/NifB-like_rSAM"/>
</dbReference>
<evidence type="ECO:0000259" key="11">
    <source>
        <dbReference type="PROSITE" id="PS51449"/>
    </source>
</evidence>
<comment type="similarity">
    <text evidence="9">Belongs to the methylthiotransferase family. MiaB subfamily.</text>
</comment>
<dbReference type="Proteomes" id="UP001570417">
    <property type="component" value="Unassembled WGS sequence"/>
</dbReference>
<dbReference type="Pfam" id="PF01938">
    <property type="entry name" value="TRAM"/>
    <property type="match status" value="1"/>
</dbReference>
<keyword evidence="3 9" id="KW-0808">Transferase</keyword>
<dbReference type="PROSITE" id="PS50926">
    <property type="entry name" value="TRAM"/>
    <property type="match status" value="1"/>
</dbReference>
<dbReference type="PANTHER" id="PTHR43020:SF2">
    <property type="entry name" value="MITOCHONDRIAL TRNA METHYLTHIOTRANSFERASE CDK5RAP1"/>
    <property type="match status" value="1"/>
</dbReference>
<dbReference type="InterPro" id="IPR006463">
    <property type="entry name" value="MiaB_methiolase"/>
</dbReference>
<name>A0ABV4NBU9_9VIBR</name>
<dbReference type="NCBIfam" id="TIGR00089">
    <property type="entry name" value="MiaB/RimO family radical SAM methylthiotransferase"/>
    <property type="match status" value="1"/>
</dbReference>
<evidence type="ECO:0000256" key="8">
    <source>
        <dbReference type="ARBA" id="ARBA00033765"/>
    </source>
</evidence>
<dbReference type="PROSITE" id="PS51449">
    <property type="entry name" value="MTTASE_N"/>
    <property type="match status" value="1"/>
</dbReference>
<keyword evidence="14" id="KW-1185">Reference proteome</keyword>
<dbReference type="Pfam" id="PF04055">
    <property type="entry name" value="Radical_SAM"/>
    <property type="match status" value="1"/>
</dbReference>